<proteinExistence type="predicted"/>
<dbReference type="SUPFAM" id="SSF103084">
    <property type="entry name" value="Holliday junction resolvase RusA"/>
    <property type="match status" value="1"/>
</dbReference>
<comment type="caution">
    <text evidence="1">The sequence shown here is derived from an EMBL/GenBank/DDBJ whole genome shotgun (WGS) entry which is preliminary data.</text>
</comment>
<dbReference type="Gene3D" id="3.30.1330.70">
    <property type="entry name" value="Holliday junction resolvase RusA"/>
    <property type="match status" value="1"/>
</dbReference>
<dbReference type="EMBL" id="JARWAK010000013">
    <property type="protein sequence ID" value="MDR5867941.1"/>
    <property type="molecule type" value="Genomic_DNA"/>
</dbReference>
<protein>
    <submittedName>
        <fullName evidence="1">Uncharacterized protein</fullName>
    </submittedName>
</protein>
<dbReference type="Proteomes" id="UP001264519">
    <property type="component" value="Unassembled WGS sequence"/>
</dbReference>
<accession>A0ABU1G4R0</accession>
<gene>
    <name evidence="1" type="ORF">QC818_14205</name>
</gene>
<dbReference type="RefSeq" id="WP_309653522.1">
    <property type="nucleotide sequence ID" value="NZ_JARWAK010000013.1"/>
</dbReference>
<reference evidence="1 2" key="1">
    <citation type="submission" date="2023-04" db="EMBL/GenBank/DDBJ databases">
        <title>A long-awaited taxogenomic arrangement of the family Halomonadaceae.</title>
        <authorList>
            <person name="De La Haba R."/>
            <person name="Chuvochina M."/>
            <person name="Wittouck S."/>
            <person name="Arahal D.R."/>
            <person name="Sanchez-Porro C."/>
            <person name="Hugenholtz P."/>
            <person name="Ventosa A."/>
        </authorList>
    </citation>
    <scope>NUCLEOTIDE SEQUENCE [LARGE SCALE GENOMIC DNA]</scope>
    <source>
        <strain evidence="1 2">DSM 23530</strain>
    </source>
</reference>
<dbReference type="InterPro" id="IPR036614">
    <property type="entry name" value="RusA-like_sf"/>
</dbReference>
<evidence type="ECO:0000313" key="2">
    <source>
        <dbReference type="Proteomes" id="UP001264519"/>
    </source>
</evidence>
<sequence length="125" mass="13576">MHLFVEYLGPSTNAIYAGVHWAKRKKAKDDACRATLAAVRAAGIQPVSGRVDLVFRPRLGKGVRRRDTSNASMTAKLLEDALVKAGVLADDTEAHVRRVILEPAEINRQAVTGTTIEIIELEGEA</sequence>
<keyword evidence="2" id="KW-1185">Reference proteome</keyword>
<name>A0ABU1G4R0_9GAMM</name>
<organism evidence="1 2">
    <name type="scientific">Halomonas koreensis</name>
    <dbReference type="NCBI Taxonomy" id="245385"/>
    <lineage>
        <taxon>Bacteria</taxon>
        <taxon>Pseudomonadati</taxon>
        <taxon>Pseudomonadota</taxon>
        <taxon>Gammaproteobacteria</taxon>
        <taxon>Oceanospirillales</taxon>
        <taxon>Halomonadaceae</taxon>
        <taxon>Halomonas</taxon>
    </lineage>
</organism>
<evidence type="ECO:0000313" key="1">
    <source>
        <dbReference type="EMBL" id="MDR5867941.1"/>
    </source>
</evidence>